<dbReference type="NCBIfam" id="TIGR03639">
    <property type="entry name" value="cas1_NMENI"/>
    <property type="match status" value="1"/>
</dbReference>
<dbReference type="GO" id="GO:0003677">
    <property type="term" value="F:DNA binding"/>
    <property type="evidence" value="ECO:0007669"/>
    <property type="project" value="UniProtKB-KW"/>
</dbReference>
<name>A0A346B2C9_9FIRM</name>
<comment type="function">
    <text evidence="10">CRISPR (clustered regularly interspaced short palindromic repeat), is an adaptive immune system that provides protection against mobile genetic elements (viruses, transposable elements and conjugative plasmids). CRISPR clusters contain spacers, sequences complementary to antecedent mobile elements, and target invading nucleic acids. CRISPR clusters are transcribed and processed into CRISPR RNA (crRNA). Acts as a dsDNA endonuclease. Involved in the integration of spacer DNA into the CRISPR cassette.</text>
</comment>
<feature type="binding site" evidence="10">
    <location>
        <position position="214"/>
    </location>
    <ligand>
        <name>Mn(2+)</name>
        <dbReference type="ChEBI" id="CHEBI:29035"/>
    </ligand>
</feature>
<evidence type="ECO:0000256" key="6">
    <source>
        <dbReference type="ARBA" id="ARBA00023118"/>
    </source>
</evidence>
<dbReference type="Gene3D" id="1.20.120.920">
    <property type="entry name" value="CRISPR-associated endonuclease Cas1, C-terminal domain"/>
    <property type="match status" value="1"/>
</dbReference>
<evidence type="ECO:0000313" key="11">
    <source>
        <dbReference type="EMBL" id="AXL22272.1"/>
    </source>
</evidence>
<feature type="binding site" evidence="10">
    <location>
        <position position="199"/>
    </location>
    <ligand>
        <name>Mn(2+)</name>
        <dbReference type="ChEBI" id="CHEBI:29035"/>
    </ligand>
</feature>
<comment type="subunit">
    <text evidence="9 10">Homodimer, forms a heterotetramer with a Cas2 homodimer.</text>
</comment>
<dbReference type="EMBL" id="CP029462">
    <property type="protein sequence ID" value="AXL22272.1"/>
    <property type="molecule type" value="Genomic_DNA"/>
</dbReference>
<sequence>MYQHIVIESGAKLYQKNSQLFIEAEQIHHIPIEDIATLLLDNRRIAITGYCLETVVKNGAVVILCNEKHLPSAVMLPFAANSRRLKMINLQVGQTRPRKKQLWKQIIQQKIYNQGRCLELCGKENVVKKFIDKVKSGDSTNAEGTAAAAYFKALYGDEFIRHGSDVVNSILDYGYAVLRSSIARYLALYGFEPSLGIFHHSELNSFNLADDLIEPFRPIVDIYAYRYVGTEEKEMSAAVRRELVQLLSCNICSGNEVHAVHYAIERTVQSLIRAYTEKEKCLLLPELLPLQVHAYE</sequence>
<proteinExistence type="inferred from homology"/>
<keyword evidence="12" id="KW-1185">Reference proteome</keyword>
<dbReference type="InterPro" id="IPR002729">
    <property type="entry name" value="CRISPR-assoc_Cas1"/>
</dbReference>
<feature type="binding site" evidence="10">
    <location>
        <position position="143"/>
    </location>
    <ligand>
        <name>Mn(2+)</name>
        <dbReference type="ChEBI" id="CHEBI:29035"/>
    </ligand>
</feature>
<dbReference type="GO" id="GO:0051607">
    <property type="term" value="P:defense response to virus"/>
    <property type="evidence" value="ECO:0007669"/>
    <property type="project" value="UniProtKB-UniRule"/>
</dbReference>
<gene>
    <name evidence="10" type="primary">cas1</name>
    <name evidence="11" type="ORF">DKB62_12260</name>
</gene>
<dbReference type="KEGG" id="meg:DKB62_12260"/>
<comment type="similarity">
    <text evidence="10">Belongs to the CRISPR-associated endonuclease Cas1 family.</text>
</comment>
<keyword evidence="3 10" id="KW-0255">Endonuclease</keyword>
<evidence type="ECO:0000256" key="9">
    <source>
        <dbReference type="ARBA" id="ARBA00038592"/>
    </source>
</evidence>
<dbReference type="PANTHER" id="PTHR34353">
    <property type="entry name" value="CRISPR-ASSOCIATED ENDONUCLEASE CAS1 1"/>
    <property type="match status" value="1"/>
</dbReference>
<dbReference type="NCBIfam" id="TIGR00287">
    <property type="entry name" value="cas1"/>
    <property type="match status" value="1"/>
</dbReference>
<evidence type="ECO:0000256" key="5">
    <source>
        <dbReference type="ARBA" id="ARBA00022842"/>
    </source>
</evidence>
<dbReference type="Pfam" id="PF01867">
    <property type="entry name" value="Cas_Cas1"/>
    <property type="match status" value="1"/>
</dbReference>
<keyword evidence="2 10" id="KW-0479">Metal-binding</keyword>
<dbReference type="RefSeq" id="WP_107196623.1">
    <property type="nucleotide sequence ID" value="NZ_CP029462.1"/>
</dbReference>
<keyword evidence="5 10" id="KW-0460">Magnesium</keyword>
<dbReference type="OrthoDB" id="9803119at2"/>
<evidence type="ECO:0000256" key="1">
    <source>
        <dbReference type="ARBA" id="ARBA00022722"/>
    </source>
</evidence>
<dbReference type="GO" id="GO:0016787">
    <property type="term" value="F:hydrolase activity"/>
    <property type="evidence" value="ECO:0007669"/>
    <property type="project" value="UniProtKB-KW"/>
</dbReference>
<keyword evidence="7 10" id="KW-0238">DNA-binding</keyword>
<dbReference type="AlphaFoldDB" id="A0A346B2C9"/>
<evidence type="ECO:0000256" key="3">
    <source>
        <dbReference type="ARBA" id="ARBA00022759"/>
    </source>
</evidence>
<reference evidence="11 12" key="1">
    <citation type="submission" date="2018-05" db="EMBL/GenBank/DDBJ databases">
        <title>Complete genome sequence of Megasphaera sp. AJH120T, isolated from the ceca of a chicken.</title>
        <authorList>
            <person name="Maki J."/>
            <person name="Looft T."/>
        </authorList>
    </citation>
    <scope>NUCLEOTIDE SEQUENCE [LARGE SCALE GENOMIC DNA]</scope>
    <source>
        <strain evidence="11 12">AJH120</strain>
    </source>
</reference>
<dbReference type="PANTHER" id="PTHR34353:SF2">
    <property type="entry name" value="CRISPR-ASSOCIATED ENDONUCLEASE CAS1 1"/>
    <property type="match status" value="1"/>
</dbReference>
<evidence type="ECO:0000256" key="4">
    <source>
        <dbReference type="ARBA" id="ARBA00022801"/>
    </source>
</evidence>
<dbReference type="GO" id="GO:0043571">
    <property type="term" value="P:maintenance of CRISPR repeat elements"/>
    <property type="evidence" value="ECO:0007669"/>
    <property type="project" value="UniProtKB-UniRule"/>
</dbReference>
<dbReference type="InterPro" id="IPR019855">
    <property type="entry name" value="CRISPR-assoc_Cas1_NMENI"/>
</dbReference>
<keyword evidence="4 10" id="KW-0378">Hydrolase</keyword>
<evidence type="ECO:0000313" key="12">
    <source>
        <dbReference type="Proteomes" id="UP000254337"/>
    </source>
</evidence>
<comment type="cofactor">
    <cofactor evidence="10">
        <name>Mg(2+)</name>
        <dbReference type="ChEBI" id="CHEBI:18420"/>
    </cofactor>
    <cofactor evidence="10">
        <name>Mn(2+)</name>
        <dbReference type="ChEBI" id="CHEBI:29035"/>
    </cofactor>
</comment>
<dbReference type="GO" id="GO:0046872">
    <property type="term" value="F:metal ion binding"/>
    <property type="evidence" value="ECO:0007669"/>
    <property type="project" value="UniProtKB-UniRule"/>
</dbReference>
<evidence type="ECO:0000256" key="2">
    <source>
        <dbReference type="ARBA" id="ARBA00022723"/>
    </source>
</evidence>
<dbReference type="InterPro" id="IPR050646">
    <property type="entry name" value="Cas1"/>
</dbReference>
<organism evidence="11 12">
    <name type="scientific">Megasphaera stantonii</name>
    <dbReference type="NCBI Taxonomy" id="2144175"/>
    <lineage>
        <taxon>Bacteria</taxon>
        <taxon>Bacillati</taxon>
        <taxon>Bacillota</taxon>
        <taxon>Negativicutes</taxon>
        <taxon>Veillonellales</taxon>
        <taxon>Veillonellaceae</taxon>
        <taxon>Megasphaera</taxon>
    </lineage>
</organism>
<evidence type="ECO:0000256" key="8">
    <source>
        <dbReference type="ARBA" id="ARBA00023211"/>
    </source>
</evidence>
<protein>
    <recommendedName>
        <fullName evidence="10">CRISPR-associated endonuclease Cas1</fullName>
        <ecNumber evidence="10">3.1.-.-</ecNumber>
    </recommendedName>
</protein>
<evidence type="ECO:0000256" key="7">
    <source>
        <dbReference type="ARBA" id="ARBA00023125"/>
    </source>
</evidence>
<dbReference type="InterPro" id="IPR042206">
    <property type="entry name" value="CRISPR-assoc_Cas1_C"/>
</dbReference>
<accession>A0A346B2C9</accession>
<keyword evidence="6 10" id="KW-0051">Antiviral defense</keyword>
<dbReference type="GO" id="GO:0004520">
    <property type="term" value="F:DNA endonuclease activity"/>
    <property type="evidence" value="ECO:0007669"/>
    <property type="project" value="InterPro"/>
</dbReference>
<dbReference type="Proteomes" id="UP000254337">
    <property type="component" value="Chromosome"/>
</dbReference>
<dbReference type="HAMAP" id="MF_01470">
    <property type="entry name" value="Cas1"/>
    <property type="match status" value="1"/>
</dbReference>
<keyword evidence="8 10" id="KW-0464">Manganese</keyword>
<keyword evidence="1 10" id="KW-0540">Nuclease</keyword>
<evidence type="ECO:0000256" key="10">
    <source>
        <dbReference type="HAMAP-Rule" id="MF_01470"/>
    </source>
</evidence>
<dbReference type="EC" id="3.1.-.-" evidence="10"/>